<sequence>MSKKKFFTLLLALVTALTMSLAGTALAADTWDGTVGTVPAPVNNVITITTGAQLAGLAAAVNSGTDYAQYTVRLGDDINLNNRDWTPIGRFFQYPSAWVPDPGNKAFSGIFDGAGHSITGLNVVNDNNNYTNRGETAGLFGYIDFPAATTTRRAANATPVTAAAKAQSDAAALGLAGEAYDRVVAERTDLYTAFGVAPEAIQTRSVTPAPTGGIVKNLKLYGTVTNTRGQGAAGVVCWNDGLIENCYFEGTIYIHDNNNRAYTGGICSLLGASTYVVNCAAKADVKAHGGVYSYAGGIAGYCYAMGSGYVVNCSVQPGSKIDSYMDTGGVVGGFANQVYNCVSAADSVTVDGHNPNESGYYTGGIVGAYGTTYNCYWLQSSSASTTQPGAAVGGGSDVSGLRTTVAALPAGSVFFTPTAVNVNGTASVTHTYYPTGAAANPPALNNWSTTDSSVAAVSNGTVTGYSVGTATVSATASSGAWSTSTPSAVSVTPESGVTVTQ</sequence>
<protein>
    <recommendedName>
        <fullName evidence="3">BIG2 domain-containing protein</fullName>
    </recommendedName>
</protein>
<feature type="region of interest" description="Disordered" evidence="1">
    <location>
        <begin position="477"/>
        <end position="501"/>
    </location>
</feature>
<dbReference type="AlphaFoldDB" id="A0A1B2I7U0"/>
<reference evidence="4" key="1">
    <citation type="submission" date="2016-08" db="EMBL/GenBank/DDBJ databases">
        <title>Complete genome of Cloacibacillus porcorum.</title>
        <authorList>
            <person name="Looft T."/>
            <person name="Bayles D.O."/>
            <person name="Alt D.P."/>
        </authorList>
    </citation>
    <scope>NUCLEOTIDE SEQUENCE [LARGE SCALE GENOMIC DNA]</scope>
    <source>
        <strain evidence="4">CL-84</strain>
    </source>
</reference>
<accession>A0A1B2I7U0</accession>
<dbReference type="GeneID" id="83058887"/>
<feature type="compositionally biased region" description="Low complexity" evidence="1">
    <location>
        <begin position="477"/>
        <end position="495"/>
    </location>
</feature>
<evidence type="ECO:0000313" key="4">
    <source>
        <dbReference type="EMBL" id="ANZ46044.1"/>
    </source>
</evidence>
<dbReference type="Gene3D" id="2.160.20.110">
    <property type="match status" value="1"/>
</dbReference>
<proteinExistence type="predicted"/>
<dbReference type="Pfam" id="PF02368">
    <property type="entry name" value="Big_2"/>
    <property type="match status" value="1"/>
</dbReference>
<dbReference type="InterPro" id="IPR003343">
    <property type="entry name" value="Big_2"/>
</dbReference>
<dbReference type="RefSeq" id="WP_066747455.1">
    <property type="nucleotide sequence ID" value="NZ_CP016757.1"/>
</dbReference>
<dbReference type="STRING" id="1197717.BED41_13630"/>
<gene>
    <name evidence="4" type="ORF">BED41_13630</name>
</gene>
<dbReference type="OrthoDB" id="9776533at2"/>
<feature type="domain" description="BIG2" evidence="3">
    <location>
        <begin position="412"/>
        <end position="480"/>
    </location>
</feature>
<evidence type="ECO:0000256" key="1">
    <source>
        <dbReference type="SAM" id="MobiDB-lite"/>
    </source>
</evidence>
<dbReference type="Proteomes" id="UP000093044">
    <property type="component" value="Chromosome"/>
</dbReference>
<evidence type="ECO:0000259" key="3">
    <source>
        <dbReference type="Pfam" id="PF02368"/>
    </source>
</evidence>
<feature type="signal peptide" evidence="2">
    <location>
        <begin position="1"/>
        <end position="27"/>
    </location>
</feature>
<name>A0A1B2I7U0_9BACT</name>
<evidence type="ECO:0000313" key="5">
    <source>
        <dbReference type="Proteomes" id="UP000093044"/>
    </source>
</evidence>
<dbReference type="KEGG" id="cpor:BED41_13630"/>
<keyword evidence="5" id="KW-1185">Reference proteome</keyword>
<dbReference type="EMBL" id="CP016757">
    <property type="protein sequence ID" value="ANZ46044.1"/>
    <property type="molecule type" value="Genomic_DNA"/>
</dbReference>
<keyword evidence="2" id="KW-0732">Signal</keyword>
<evidence type="ECO:0000256" key="2">
    <source>
        <dbReference type="SAM" id="SignalP"/>
    </source>
</evidence>
<organism evidence="4 5">
    <name type="scientific">Cloacibacillus porcorum</name>
    <dbReference type="NCBI Taxonomy" id="1197717"/>
    <lineage>
        <taxon>Bacteria</taxon>
        <taxon>Thermotogati</taxon>
        <taxon>Synergistota</taxon>
        <taxon>Synergistia</taxon>
        <taxon>Synergistales</taxon>
        <taxon>Synergistaceae</taxon>
        <taxon>Cloacibacillus</taxon>
    </lineage>
</organism>
<feature type="chain" id="PRO_5008538963" description="BIG2 domain-containing protein" evidence="2">
    <location>
        <begin position="28"/>
        <end position="501"/>
    </location>
</feature>